<evidence type="ECO:0000256" key="1">
    <source>
        <dbReference type="ARBA" id="ARBA00022729"/>
    </source>
</evidence>
<dbReference type="GO" id="GO:0030246">
    <property type="term" value="F:carbohydrate binding"/>
    <property type="evidence" value="ECO:0007669"/>
    <property type="project" value="TreeGrafter"/>
</dbReference>
<dbReference type="STRING" id="311410.LA5095_05606"/>
<dbReference type="PANTHER" id="PTHR33376:SF2">
    <property type="entry name" value="DICARBOXYLATE-BINDING PERIPLASMIC PROTEIN"/>
    <property type="match status" value="1"/>
</dbReference>
<feature type="signal peptide" evidence="2">
    <location>
        <begin position="1"/>
        <end position="24"/>
    </location>
</feature>
<gene>
    <name evidence="3" type="primary">yiaO_15</name>
    <name evidence="3" type="ORF">LA5096_05960</name>
</gene>
<dbReference type="Pfam" id="PF03480">
    <property type="entry name" value="DctP"/>
    <property type="match status" value="1"/>
</dbReference>
<dbReference type="InterPro" id="IPR038404">
    <property type="entry name" value="TRAP_DctP_sf"/>
</dbReference>
<dbReference type="GO" id="GO:0055085">
    <property type="term" value="P:transmembrane transport"/>
    <property type="evidence" value="ECO:0007669"/>
    <property type="project" value="InterPro"/>
</dbReference>
<keyword evidence="1 2" id="KW-0732">Signal</keyword>
<name>A0A0M7B100_9HYPH</name>
<dbReference type="NCBIfam" id="NF037995">
    <property type="entry name" value="TRAP_S1"/>
    <property type="match status" value="1"/>
</dbReference>
<dbReference type="Proteomes" id="UP000049983">
    <property type="component" value="Unassembled WGS sequence"/>
</dbReference>
<dbReference type="CDD" id="cd13671">
    <property type="entry name" value="PBP2_TRAP_SBP_like_3"/>
    <property type="match status" value="1"/>
</dbReference>
<dbReference type="EMBL" id="CXWC01000016">
    <property type="protein sequence ID" value="CTQ78990.1"/>
    <property type="molecule type" value="Genomic_DNA"/>
</dbReference>
<dbReference type="NCBIfam" id="TIGR00787">
    <property type="entry name" value="dctP"/>
    <property type="match status" value="1"/>
</dbReference>
<dbReference type="OrthoDB" id="8673861at2"/>
<reference evidence="4" key="1">
    <citation type="submission" date="2015-07" db="EMBL/GenBank/DDBJ databases">
        <authorList>
            <person name="Rodrigo-Torres Lidia"/>
            <person name="Arahal R.David."/>
        </authorList>
    </citation>
    <scope>NUCLEOTIDE SEQUENCE [LARGE SCALE GENOMIC DNA]</scope>
    <source>
        <strain evidence="4">CECT 5096</strain>
    </source>
</reference>
<evidence type="ECO:0000313" key="4">
    <source>
        <dbReference type="Proteomes" id="UP000049983"/>
    </source>
</evidence>
<sequence length="327" mass="35608">MMKFVKLAAILAAGAVAMGSVANAKTLRLNHNNPEDHPLHKSMEHMAEKLEEATGGDLKIRIYANAQLGTQRESMELMQNGSLDMARSNASELEAFEESYGALNLPYIFVDADHYYDVLSGDIGSDILAASEDKGFVGIAFYIEGARSFYANKEIHSPADLKGMKIRVQPSPSAIRMVELLGGNPTPIAWGELYSALQQGVVDGAENNPMALTSARHGEVSKVYSNDGHTMIPSVVMISSKTWNELSDEHKQALTKAARESMDFHREQWDAMSAAAVETAKTELGVKFIEVEKGPFIEAVLPMHQEAAEKSAVVSDLIDRIKASAPQ</sequence>
<feature type="chain" id="PRO_5009788193" evidence="2">
    <location>
        <begin position="25"/>
        <end position="327"/>
    </location>
</feature>
<dbReference type="AlphaFoldDB" id="A0A0M7B100"/>
<evidence type="ECO:0000313" key="3">
    <source>
        <dbReference type="EMBL" id="CTQ78990.1"/>
    </source>
</evidence>
<dbReference type="SUPFAM" id="SSF53850">
    <property type="entry name" value="Periplasmic binding protein-like II"/>
    <property type="match status" value="1"/>
</dbReference>
<dbReference type="PIRSF" id="PIRSF006470">
    <property type="entry name" value="DctB"/>
    <property type="match status" value="1"/>
</dbReference>
<evidence type="ECO:0000256" key="2">
    <source>
        <dbReference type="SAM" id="SignalP"/>
    </source>
</evidence>
<keyword evidence="4" id="KW-1185">Reference proteome</keyword>
<keyword evidence="3" id="KW-0675">Receptor</keyword>
<dbReference type="InterPro" id="IPR004682">
    <property type="entry name" value="TRAP_DctP"/>
</dbReference>
<dbReference type="GeneID" id="97673193"/>
<dbReference type="InterPro" id="IPR018389">
    <property type="entry name" value="DctP_fam"/>
</dbReference>
<dbReference type="Gene3D" id="3.40.190.170">
    <property type="entry name" value="Bacterial extracellular solute-binding protein, family 7"/>
    <property type="match status" value="1"/>
</dbReference>
<protein>
    <submittedName>
        <fullName evidence="3">Extracytoplasmic solute receptor protein YiaO</fullName>
    </submittedName>
</protein>
<accession>A0A0M7B100</accession>
<dbReference type="RefSeq" id="WP_055121103.1">
    <property type="nucleotide sequence ID" value="NZ_CXWA01000012.1"/>
</dbReference>
<dbReference type="PANTHER" id="PTHR33376">
    <property type="match status" value="1"/>
</dbReference>
<organism evidence="3 4">
    <name type="scientific">Roseibium album</name>
    <dbReference type="NCBI Taxonomy" id="311410"/>
    <lineage>
        <taxon>Bacteria</taxon>
        <taxon>Pseudomonadati</taxon>
        <taxon>Pseudomonadota</taxon>
        <taxon>Alphaproteobacteria</taxon>
        <taxon>Hyphomicrobiales</taxon>
        <taxon>Stappiaceae</taxon>
        <taxon>Roseibium</taxon>
    </lineage>
</organism>
<dbReference type="GO" id="GO:0030288">
    <property type="term" value="C:outer membrane-bounded periplasmic space"/>
    <property type="evidence" value="ECO:0007669"/>
    <property type="project" value="InterPro"/>
</dbReference>
<proteinExistence type="predicted"/>